<proteinExistence type="predicted"/>
<dbReference type="AlphaFoldDB" id="A0A6L2K2J0"/>
<evidence type="ECO:0000256" key="1">
    <source>
        <dbReference type="SAM" id="MobiDB-lite"/>
    </source>
</evidence>
<comment type="caution">
    <text evidence="3">The sequence shown here is derived from an EMBL/GenBank/DDBJ whole genome shotgun (WGS) entry which is preliminary data.</text>
</comment>
<feature type="domain" description="Retrovirus-related Pol polyprotein from transposon TNT 1-94-like beta-barrel" evidence="2">
    <location>
        <begin position="313"/>
        <end position="380"/>
    </location>
</feature>
<reference evidence="3" key="1">
    <citation type="journal article" date="2019" name="Sci. Rep.">
        <title>Draft genome of Tanacetum cinerariifolium, the natural source of mosquito coil.</title>
        <authorList>
            <person name="Yamashiro T."/>
            <person name="Shiraishi A."/>
            <person name="Satake H."/>
            <person name="Nakayama K."/>
        </authorList>
    </citation>
    <scope>NUCLEOTIDE SEQUENCE</scope>
</reference>
<dbReference type="InterPro" id="IPR054722">
    <property type="entry name" value="PolX-like_BBD"/>
</dbReference>
<accession>A0A6L2K2J0</accession>
<organism evidence="3">
    <name type="scientific">Tanacetum cinerariifolium</name>
    <name type="common">Dalmatian daisy</name>
    <name type="synonym">Chrysanthemum cinerariifolium</name>
    <dbReference type="NCBI Taxonomy" id="118510"/>
    <lineage>
        <taxon>Eukaryota</taxon>
        <taxon>Viridiplantae</taxon>
        <taxon>Streptophyta</taxon>
        <taxon>Embryophyta</taxon>
        <taxon>Tracheophyta</taxon>
        <taxon>Spermatophyta</taxon>
        <taxon>Magnoliopsida</taxon>
        <taxon>eudicotyledons</taxon>
        <taxon>Gunneridae</taxon>
        <taxon>Pentapetalae</taxon>
        <taxon>asterids</taxon>
        <taxon>campanulids</taxon>
        <taxon>Asterales</taxon>
        <taxon>Asteraceae</taxon>
        <taxon>Asteroideae</taxon>
        <taxon>Anthemideae</taxon>
        <taxon>Anthemidinae</taxon>
        <taxon>Tanacetum</taxon>
    </lineage>
</organism>
<feature type="compositionally biased region" description="Polar residues" evidence="1">
    <location>
        <begin position="126"/>
        <end position="138"/>
    </location>
</feature>
<dbReference type="EMBL" id="BKCJ010001724">
    <property type="protein sequence ID" value="GEU43546.1"/>
    <property type="molecule type" value="Genomic_DNA"/>
</dbReference>
<evidence type="ECO:0000313" key="3">
    <source>
        <dbReference type="EMBL" id="GEU43546.1"/>
    </source>
</evidence>
<protein>
    <submittedName>
        <fullName evidence="3">Integrase, catalytic region, zinc finger, CCHC-type, peptidase aspartic, catalytic</fullName>
    </submittedName>
</protein>
<dbReference type="Pfam" id="PF22936">
    <property type="entry name" value="Pol_BBD"/>
    <property type="match status" value="1"/>
</dbReference>
<name>A0A6L2K2J0_TANCI</name>
<gene>
    <name evidence="3" type="ORF">Tci_015524</name>
</gene>
<sequence>MTTADAHEEIERVKVNFTLEDTLQKASTSGTKSDNALVYDSDGLAEIKRLQAQLGDLKGKSSDTQCASNTLDLMSQKLKDENVSLEFQVSDQKDNTHDTSANTKFAKQPIVENLPKVGESHALSKPVTSNLVSTPQESKGVENTKTRKPQPRSNTKHDRVPSASKSSQSKNKEAKVEEHHRNLLLSKNTKHISSACNNIKIDSHNVISKVVCAMCKQCLISVNHDVCLRNYVNGKNSRGRKHKANVSIKENQKKYQPKVKKPKKVGFLERLVTPKLRKPRFLLRWSPTGRLFDQKGNIVDSSYPDLFVVRRLGCYKHMTGNLKLLINFVWKFMGTVRFGNDHVAAILGFGDLQWGNILITRVYFVEGLGRNLFSIGQFYDSDLEVAFRRNACFVRNLEGVDLLKGDRSTNLYTINLHEMASASPICLMARTSSTKSWLWHQRLSSVGEYLDHQGLYC</sequence>
<feature type="region of interest" description="Disordered" evidence="1">
    <location>
        <begin position="88"/>
        <end position="185"/>
    </location>
</feature>
<feature type="compositionally biased region" description="Basic and acidic residues" evidence="1">
    <location>
        <begin position="170"/>
        <end position="181"/>
    </location>
</feature>
<evidence type="ECO:0000259" key="2">
    <source>
        <dbReference type="Pfam" id="PF22936"/>
    </source>
</evidence>